<proteinExistence type="predicted"/>
<keyword evidence="2" id="KW-1185">Reference proteome</keyword>
<reference evidence="1" key="1">
    <citation type="submission" date="2022-07" db="EMBL/GenBank/DDBJ databases">
        <title>Genome analysis of Parmales, a sister group of diatoms, reveals the evolutionary specialization of diatoms from phago-mixotrophs to photoautotrophs.</title>
        <authorList>
            <person name="Ban H."/>
            <person name="Sato S."/>
            <person name="Yoshikawa S."/>
            <person name="Kazumasa Y."/>
            <person name="Nakamura Y."/>
            <person name="Ichinomiya M."/>
            <person name="Saitoh K."/>
            <person name="Sato N."/>
            <person name="Blanc-Mathieu R."/>
            <person name="Endo H."/>
            <person name="Kuwata A."/>
            <person name="Ogata H."/>
        </authorList>
    </citation>
    <scope>NUCLEOTIDE SEQUENCE</scope>
</reference>
<evidence type="ECO:0000313" key="2">
    <source>
        <dbReference type="Proteomes" id="UP001165082"/>
    </source>
</evidence>
<dbReference type="EMBL" id="BRXZ01004449">
    <property type="protein sequence ID" value="GMH49088.1"/>
    <property type="molecule type" value="Genomic_DNA"/>
</dbReference>
<evidence type="ECO:0000313" key="1">
    <source>
        <dbReference type="EMBL" id="GMH49088.1"/>
    </source>
</evidence>
<name>A0A9W6ZDH0_9STRA</name>
<protein>
    <submittedName>
        <fullName evidence="1">Uncharacterized protein</fullName>
    </submittedName>
</protein>
<accession>A0A9W6ZDH0</accession>
<organism evidence="1 2">
    <name type="scientific">Triparma retinervis</name>
    <dbReference type="NCBI Taxonomy" id="2557542"/>
    <lineage>
        <taxon>Eukaryota</taxon>
        <taxon>Sar</taxon>
        <taxon>Stramenopiles</taxon>
        <taxon>Ochrophyta</taxon>
        <taxon>Bolidophyceae</taxon>
        <taxon>Parmales</taxon>
        <taxon>Triparmaceae</taxon>
        <taxon>Triparma</taxon>
    </lineage>
</organism>
<dbReference type="Proteomes" id="UP001165082">
    <property type="component" value="Unassembled WGS sequence"/>
</dbReference>
<dbReference type="AlphaFoldDB" id="A0A9W6ZDH0"/>
<sequence length="168" mass="17807">MVFSSTPVEGNGCTQNACCHPTSCVKLADGPEGCDDMACTEIWYVGTVTICEMEGDVCVGYTPGGEGGSLIRVPGDGDEVPGGKCVVNQCCHPTDCLWAEETPDCDDVLCTMEYIEGTVSYCEFEDGECVGYDMHSIRVDGGGATFTPGFAVSFYFSILTLVVSAFCF</sequence>
<gene>
    <name evidence="1" type="ORF">TrRE_jg906</name>
</gene>
<comment type="caution">
    <text evidence="1">The sequence shown here is derived from an EMBL/GenBank/DDBJ whole genome shotgun (WGS) entry which is preliminary data.</text>
</comment>